<evidence type="ECO:0000313" key="2">
    <source>
        <dbReference type="EMBL" id="ALK43951.1"/>
    </source>
</evidence>
<organism evidence="2">
    <name type="scientific">Legionella pneumophila</name>
    <dbReference type="NCBI Taxonomy" id="446"/>
    <lineage>
        <taxon>Bacteria</taxon>
        <taxon>Pseudomonadati</taxon>
        <taxon>Pseudomonadota</taxon>
        <taxon>Gammaproteobacteria</taxon>
        <taxon>Legionellales</taxon>
        <taxon>Legionellaceae</taxon>
        <taxon>Legionella</taxon>
    </lineage>
</organism>
<accession>A0A140AYQ4</accession>
<name>A0A140AYQ4_LEGPN</name>
<keyword evidence="1" id="KW-1133">Transmembrane helix</keyword>
<protein>
    <recommendedName>
        <fullName evidence="3">DUF2335 domain-containing protein</fullName>
    </recommendedName>
</protein>
<dbReference type="AlphaFoldDB" id="A0A140AYQ4"/>
<feature type="transmembrane region" description="Helical" evidence="1">
    <location>
        <begin position="74"/>
        <end position="95"/>
    </location>
</feature>
<keyword evidence="2" id="KW-0614">Plasmid</keyword>
<geneLocation type="plasmid" evidence="2">
    <name>Mobile Element-1</name>
</geneLocation>
<dbReference type="RefSeq" id="WP_061515206.1">
    <property type="nucleotide sequence ID" value="NZ_JAPHPG010000001.1"/>
</dbReference>
<evidence type="ECO:0008006" key="3">
    <source>
        <dbReference type="Google" id="ProtNLM"/>
    </source>
</evidence>
<keyword evidence="1" id="KW-0812">Transmembrane</keyword>
<keyword evidence="1" id="KW-0472">Membrane</keyword>
<sequence length="132" mass="15135">MNKNNNDKNHPNPALIEKFLAVQEQELVMRGKELEVHQQNNNNTHEYALAALQANKEDREAIRTHQEKIIKTRYIFSGIILVFLFVLIGFCLYLNKDQIVLEILKAVLFFASGSGLGYAYAKKTSKNNDEQP</sequence>
<evidence type="ECO:0000256" key="1">
    <source>
        <dbReference type="SAM" id="Phobius"/>
    </source>
</evidence>
<dbReference type="EMBL" id="KT271770">
    <property type="protein sequence ID" value="ALK43951.1"/>
    <property type="molecule type" value="Genomic_DNA"/>
</dbReference>
<proteinExistence type="predicted"/>
<reference evidence="2" key="1">
    <citation type="journal article" date="2016" name="Cell. Microbiol.">
        <title>Active and Adaptive Legionella CRISPR-Cas reveals a recurrent challenge to the pathogen.</title>
        <authorList>
            <person name="Rao C."/>
            <person name="Guyard C."/>
            <person name="Pelaz C."/>
            <person name="Wasserscheid J."/>
            <person name="Bondy-Denomy J."/>
            <person name="Dewar K."/>
            <person name="Ensminger A.W."/>
        </authorList>
    </citation>
    <scope>NUCLEOTIDE SEQUENCE</scope>
    <source>
        <strain evidence="2">Murcia-2001 4983</strain>
        <plasmid evidence="2">Mobile Element-1</plasmid>
    </source>
</reference>
<feature type="transmembrane region" description="Helical" evidence="1">
    <location>
        <begin position="101"/>
        <end position="121"/>
    </location>
</feature>